<keyword evidence="4 6" id="KW-0472">Membrane</keyword>
<dbReference type="Gene3D" id="1.20.58.340">
    <property type="entry name" value="Magnesium transport protein CorA, transmembrane region"/>
    <property type="match status" value="1"/>
</dbReference>
<keyword evidence="2 6" id="KW-0812">Transmembrane</keyword>
<accession>A0AAN7CS68</accession>
<dbReference type="PANTHER" id="PTHR46494:SF1">
    <property type="entry name" value="CORA FAMILY METAL ION TRANSPORTER (EUROFUNG)"/>
    <property type="match status" value="1"/>
</dbReference>
<feature type="region of interest" description="Disordered" evidence="5">
    <location>
        <begin position="1"/>
        <end position="20"/>
    </location>
</feature>
<evidence type="ECO:0000256" key="2">
    <source>
        <dbReference type="ARBA" id="ARBA00022692"/>
    </source>
</evidence>
<evidence type="ECO:0000256" key="5">
    <source>
        <dbReference type="SAM" id="MobiDB-lite"/>
    </source>
</evidence>
<proteinExistence type="predicted"/>
<reference evidence="7" key="2">
    <citation type="submission" date="2023-05" db="EMBL/GenBank/DDBJ databases">
        <authorList>
            <consortium name="Lawrence Berkeley National Laboratory"/>
            <person name="Steindorff A."/>
            <person name="Hensen N."/>
            <person name="Bonometti L."/>
            <person name="Westerberg I."/>
            <person name="Brannstrom I.O."/>
            <person name="Guillou S."/>
            <person name="Cros-Aarteil S."/>
            <person name="Calhoun S."/>
            <person name="Haridas S."/>
            <person name="Kuo A."/>
            <person name="Mondo S."/>
            <person name="Pangilinan J."/>
            <person name="Riley R."/>
            <person name="Labutti K."/>
            <person name="Andreopoulos B."/>
            <person name="Lipzen A."/>
            <person name="Chen C."/>
            <person name="Yanf M."/>
            <person name="Daum C."/>
            <person name="Ng V."/>
            <person name="Clum A."/>
            <person name="Ohm R."/>
            <person name="Martin F."/>
            <person name="Silar P."/>
            <person name="Natvig D."/>
            <person name="Lalanne C."/>
            <person name="Gautier V."/>
            <person name="Ament-Velasquez S.L."/>
            <person name="Kruys A."/>
            <person name="Hutchinson M.I."/>
            <person name="Powell A.J."/>
            <person name="Barry K."/>
            <person name="Miller A.N."/>
            <person name="Grigoriev I.V."/>
            <person name="Debuchy R."/>
            <person name="Gladieux P."/>
            <person name="Thoren M.H."/>
            <person name="Johannesson H."/>
        </authorList>
    </citation>
    <scope>NUCLEOTIDE SEQUENCE</scope>
    <source>
        <strain evidence="7">CBS 359.72</strain>
    </source>
</reference>
<reference evidence="7" key="1">
    <citation type="journal article" date="2023" name="Mol. Phylogenet. Evol.">
        <title>Genome-scale phylogeny and comparative genomics of the fungal order Sordariales.</title>
        <authorList>
            <person name="Hensen N."/>
            <person name="Bonometti L."/>
            <person name="Westerberg I."/>
            <person name="Brannstrom I.O."/>
            <person name="Guillou S."/>
            <person name="Cros-Aarteil S."/>
            <person name="Calhoun S."/>
            <person name="Haridas S."/>
            <person name="Kuo A."/>
            <person name="Mondo S."/>
            <person name="Pangilinan J."/>
            <person name="Riley R."/>
            <person name="LaButti K."/>
            <person name="Andreopoulos B."/>
            <person name="Lipzen A."/>
            <person name="Chen C."/>
            <person name="Yan M."/>
            <person name="Daum C."/>
            <person name="Ng V."/>
            <person name="Clum A."/>
            <person name="Steindorff A."/>
            <person name="Ohm R.A."/>
            <person name="Martin F."/>
            <person name="Silar P."/>
            <person name="Natvig D.O."/>
            <person name="Lalanne C."/>
            <person name="Gautier V."/>
            <person name="Ament-Velasquez S.L."/>
            <person name="Kruys A."/>
            <person name="Hutchinson M.I."/>
            <person name="Powell A.J."/>
            <person name="Barry K."/>
            <person name="Miller A.N."/>
            <person name="Grigoriev I.V."/>
            <person name="Debuchy R."/>
            <person name="Gladieux P."/>
            <person name="Hiltunen Thoren M."/>
            <person name="Johannesson H."/>
        </authorList>
    </citation>
    <scope>NUCLEOTIDE SEQUENCE</scope>
    <source>
        <strain evidence="7">CBS 359.72</strain>
    </source>
</reference>
<dbReference type="GO" id="GO:0005886">
    <property type="term" value="C:plasma membrane"/>
    <property type="evidence" value="ECO:0007669"/>
    <property type="project" value="UniProtKB-SubCell"/>
</dbReference>
<dbReference type="GO" id="GO:0015087">
    <property type="term" value="F:cobalt ion transmembrane transporter activity"/>
    <property type="evidence" value="ECO:0007669"/>
    <property type="project" value="TreeGrafter"/>
</dbReference>
<protein>
    <submittedName>
        <fullName evidence="7">Uncharacterized protein</fullName>
    </submittedName>
</protein>
<dbReference type="SUPFAM" id="SSF144083">
    <property type="entry name" value="Magnesium transport protein CorA, transmembrane region"/>
    <property type="match status" value="1"/>
</dbReference>
<dbReference type="EMBL" id="MU857677">
    <property type="protein sequence ID" value="KAK4246307.1"/>
    <property type="molecule type" value="Genomic_DNA"/>
</dbReference>
<dbReference type="InterPro" id="IPR045863">
    <property type="entry name" value="CorA_TM1_TM2"/>
</dbReference>
<organism evidence="7 8">
    <name type="scientific">Corynascus novoguineensis</name>
    <dbReference type="NCBI Taxonomy" id="1126955"/>
    <lineage>
        <taxon>Eukaryota</taxon>
        <taxon>Fungi</taxon>
        <taxon>Dikarya</taxon>
        <taxon>Ascomycota</taxon>
        <taxon>Pezizomycotina</taxon>
        <taxon>Sordariomycetes</taxon>
        <taxon>Sordariomycetidae</taxon>
        <taxon>Sordariales</taxon>
        <taxon>Chaetomiaceae</taxon>
        <taxon>Corynascus</taxon>
    </lineage>
</organism>
<comment type="caution">
    <text evidence="7">The sequence shown here is derived from an EMBL/GenBank/DDBJ whole genome shotgun (WGS) entry which is preliminary data.</text>
</comment>
<evidence type="ECO:0000313" key="8">
    <source>
        <dbReference type="Proteomes" id="UP001303647"/>
    </source>
</evidence>
<dbReference type="Proteomes" id="UP001303647">
    <property type="component" value="Unassembled WGS sequence"/>
</dbReference>
<evidence type="ECO:0000256" key="6">
    <source>
        <dbReference type="SAM" id="Phobius"/>
    </source>
</evidence>
<evidence type="ECO:0000313" key="7">
    <source>
        <dbReference type="EMBL" id="KAK4246307.1"/>
    </source>
</evidence>
<dbReference type="PANTHER" id="PTHR46494">
    <property type="entry name" value="CORA FAMILY METAL ION TRANSPORTER (EUROFUNG)"/>
    <property type="match status" value="1"/>
</dbReference>
<evidence type="ECO:0000256" key="3">
    <source>
        <dbReference type="ARBA" id="ARBA00022989"/>
    </source>
</evidence>
<dbReference type="GO" id="GO:0000287">
    <property type="term" value="F:magnesium ion binding"/>
    <property type="evidence" value="ECO:0007669"/>
    <property type="project" value="TreeGrafter"/>
</dbReference>
<sequence length="870" mass="98015">MPQHPVRIETKSLPKPWPRAPGLSRRAALVTLDLAADRRRKNAEYEFVHREKRYDVEVDERSRTKEAAQHRNYDFDTFDSRVYEQGSTDGELADDRYENLKRLSSEKILGGAGSKKALGNDGPVFYSFGEVASNGDRESHVSDTESTDGLEDERLEGIHSPYIQGEALANGSQHGPTAYHVIESRYAGDGYADGHHSAKLTAILSERAAISQSMFRWIIETAGLQDMLTSIKRDNATTVQVSDGKYVRCLEPGLRHDSLTLDGKVLGSRSVTWISLPYFSLEPYSGLLSGSSTKGFPTPTLLQAKYPRTIRSRDMEQAVCQQKGVPKGNCFHVSQLWCLILDNTLLLTYGRLTEKALCEDIITINIKPLPTSSAAMTDKKLLVRYQGTMMWSIPVQQCQTWFVRFSPVKLPDSEVLLSSLVGDEALHSAQQAPGSAAQVWEQAPSPVHLAPLPGKGDYAPAASQTRRPGGETRTSFGIFAYLDLSKRFGKGSTTAPVRPTSSEENNLEKYFDEIQDYIRTKTLPGDRHAYDSVRKLKRSAVHELLDIERRLYYEEYPSGYQRDFDLRVSFFHAAEALFDFFFPKNTLVPTTRRFWGAVWHLVDYDIATKPPDRKIDHELRLLDQELSIIDWILELQIRIINQFLVTREHLSRVSEETFGEANEVDQGELPGANNVPQPVRWAHESPSQQTTLASMAESILAQTSNPRPSGFSHLFLDHCVKELYRKQRDVQGISDAAANMAATNRTRINQTKDRQERAIYAFTMVTVIFLPLSAVASIFGMNSSDIRDMDLGQWAYWATAVPVTAVVMLLGLLVTGELGNAWWWLEQRVGAWLGRRSALQSLRRARDRRERRAQREKKGSGASTFDDELT</sequence>
<evidence type="ECO:0000256" key="4">
    <source>
        <dbReference type="ARBA" id="ARBA00023136"/>
    </source>
</evidence>
<keyword evidence="3 6" id="KW-1133">Transmembrane helix</keyword>
<name>A0AAN7CS68_9PEZI</name>
<feature type="compositionally biased region" description="Basic and acidic residues" evidence="5">
    <location>
        <begin position="1"/>
        <end position="12"/>
    </location>
</feature>
<comment type="subcellular location">
    <subcellularLocation>
        <location evidence="1">Cell membrane</location>
        <topology evidence="1">Multi-pass membrane protein</topology>
    </subcellularLocation>
</comment>
<dbReference type="InterPro" id="IPR002523">
    <property type="entry name" value="MgTranspt_CorA/ZnTranspt_ZntB"/>
</dbReference>
<feature type="transmembrane region" description="Helical" evidence="6">
    <location>
        <begin position="758"/>
        <end position="782"/>
    </location>
</feature>
<dbReference type="AlphaFoldDB" id="A0AAN7CS68"/>
<evidence type="ECO:0000256" key="1">
    <source>
        <dbReference type="ARBA" id="ARBA00004651"/>
    </source>
</evidence>
<dbReference type="Pfam" id="PF01544">
    <property type="entry name" value="CorA"/>
    <property type="match status" value="1"/>
</dbReference>
<keyword evidence="8" id="KW-1185">Reference proteome</keyword>
<gene>
    <name evidence="7" type="ORF">C7999DRAFT_15548</name>
</gene>
<feature type="region of interest" description="Disordered" evidence="5">
    <location>
        <begin position="849"/>
        <end position="870"/>
    </location>
</feature>
<dbReference type="GO" id="GO:0015095">
    <property type="term" value="F:magnesium ion transmembrane transporter activity"/>
    <property type="evidence" value="ECO:0007669"/>
    <property type="project" value="TreeGrafter"/>
</dbReference>
<feature type="transmembrane region" description="Helical" evidence="6">
    <location>
        <begin position="794"/>
        <end position="814"/>
    </location>
</feature>
<dbReference type="GO" id="GO:0050897">
    <property type="term" value="F:cobalt ion binding"/>
    <property type="evidence" value="ECO:0007669"/>
    <property type="project" value="TreeGrafter"/>
</dbReference>